<dbReference type="STRING" id="3827.A0A1S2YHI9"/>
<sequence length="409" mass="45066">MPVPFRSSLPSFSFSFSRSLFLFAFLPRYQASYYKVSSSFHINTRRTFLSTMAPPSILENIKDGTESGRDENDVEINWEGLGFNLTPTDYMFVMKCAKGEKFSKGSLIRYGNIELSPSAGILNYGQGIFEGLKAYRTEDDRILLFRPEENALRMKIGADRLCMPSPSVEQFVDAVKQTVLANKRWVPPLGKGTLYLRPLLMGTGAALGVAPSTEYTFLIYCSPVGIYHKVQGAVNIKVEDKFHRAISGTGGTGGIKSVTNYAPTYTSITEAKANGFSDVLFLDSATGKNIEEASACNVFLVKENVIFTPEIDGTILPGITRKSIIDIATDLGYKVNQRSISVEEMMSADEMFCTGTAVVVNSVASVTYKETRAEYKTGPETLSEKLRKILVGIQTGCVEDKKSWTLQVV</sequence>
<dbReference type="InterPro" id="IPR033939">
    <property type="entry name" value="BCAT_family"/>
</dbReference>
<comment type="cofactor">
    <cofactor evidence="1 16">
        <name>pyridoxal 5'-phosphate</name>
        <dbReference type="ChEBI" id="CHEBI:597326"/>
    </cofactor>
</comment>
<dbReference type="SUPFAM" id="SSF56752">
    <property type="entry name" value="D-aminoacid aminotransferase-like PLP-dependent enzymes"/>
    <property type="match status" value="1"/>
</dbReference>
<feature type="modified residue" description="N6-(pyridoxal phosphate)lysine" evidence="14">
    <location>
        <position position="256"/>
    </location>
</feature>
<keyword evidence="8 17" id="KW-0808">Transferase</keyword>
<dbReference type="GO" id="GO:0005737">
    <property type="term" value="C:cytoplasm"/>
    <property type="evidence" value="ECO:0007669"/>
    <property type="project" value="UniProtKB-ARBA"/>
</dbReference>
<keyword evidence="7 17" id="KW-0028">Amino-acid biosynthesis</keyword>
<dbReference type="InterPro" id="IPR005786">
    <property type="entry name" value="B_amino_transII"/>
</dbReference>
<protein>
    <recommendedName>
        <fullName evidence="17">Branched-chain-amino-acid aminotransferase</fullName>
        <ecNumber evidence="17">2.6.1.42</ecNumber>
    </recommendedName>
</protein>
<comment type="catalytic activity">
    <reaction evidence="12 17">
        <text>L-isoleucine + 2-oxoglutarate = (S)-3-methyl-2-oxopentanoate + L-glutamate</text>
        <dbReference type="Rhea" id="RHEA:24801"/>
        <dbReference type="ChEBI" id="CHEBI:16810"/>
        <dbReference type="ChEBI" id="CHEBI:29985"/>
        <dbReference type="ChEBI" id="CHEBI:35146"/>
        <dbReference type="ChEBI" id="CHEBI:58045"/>
        <dbReference type="EC" id="2.6.1.42"/>
    </reaction>
</comment>
<dbReference type="GO" id="GO:0052655">
    <property type="term" value="F:L-valine-2-oxoglutarate transaminase activity"/>
    <property type="evidence" value="ECO:0007669"/>
    <property type="project" value="RHEA"/>
</dbReference>
<evidence type="ECO:0000256" key="12">
    <source>
        <dbReference type="ARBA" id="ARBA00048798"/>
    </source>
</evidence>
<evidence type="ECO:0000256" key="3">
    <source>
        <dbReference type="ARBA" id="ARBA00004931"/>
    </source>
</evidence>
<dbReference type="FunFam" id="3.30.470.10:FF:000003">
    <property type="entry name" value="Branched-chain-amino-acid aminotransferase"/>
    <property type="match status" value="1"/>
</dbReference>
<dbReference type="GeneID" id="101498090"/>
<dbReference type="Pfam" id="PF01063">
    <property type="entry name" value="Aminotran_4"/>
    <property type="match status" value="1"/>
</dbReference>
<keyword evidence="6 17" id="KW-0032">Aminotransferase</keyword>
<dbReference type="NCBIfam" id="TIGR01123">
    <property type="entry name" value="ilvE_II"/>
    <property type="match status" value="1"/>
</dbReference>
<evidence type="ECO:0000313" key="19">
    <source>
        <dbReference type="RefSeq" id="XP_004504890.1"/>
    </source>
</evidence>
<evidence type="ECO:0000256" key="15">
    <source>
        <dbReference type="RuleBase" id="RU004106"/>
    </source>
</evidence>
<dbReference type="GO" id="GO:0009082">
    <property type="term" value="P:branched-chain amino acid biosynthetic process"/>
    <property type="evidence" value="ECO:0007669"/>
    <property type="project" value="UniProtKB-KW"/>
</dbReference>
<dbReference type="Proteomes" id="UP000087171">
    <property type="component" value="Chromosome Ca6"/>
</dbReference>
<dbReference type="NCBIfam" id="NF009897">
    <property type="entry name" value="PRK13357.1"/>
    <property type="match status" value="1"/>
</dbReference>
<dbReference type="FunFam" id="3.20.10.10:FF:000003">
    <property type="entry name" value="Branched-chain-amino-acid aminotransferase"/>
    <property type="match status" value="1"/>
</dbReference>
<evidence type="ECO:0000256" key="2">
    <source>
        <dbReference type="ARBA" id="ARBA00004824"/>
    </source>
</evidence>
<dbReference type="EC" id="2.6.1.42" evidence="17"/>
<dbReference type="InterPro" id="IPR036038">
    <property type="entry name" value="Aminotransferase-like"/>
</dbReference>
<dbReference type="Gene3D" id="3.20.10.10">
    <property type="entry name" value="D-amino Acid Aminotransferase, subunit A, domain 2"/>
    <property type="match status" value="1"/>
</dbReference>
<evidence type="ECO:0000256" key="11">
    <source>
        <dbReference type="ARBA" id="ARBA00048212"/>
    </source>
</evidence>
<comment type="pathway">
    <text evidence="4">Amino-acid biosynthesis; L-leucine biosynthesis; L-leucine from 3-methyl-2-oxobutanoate: step 4/4.</text>
</comment>
<evidence type="ECO:0000256" key="14">
    <source>
        <dbReference type="PIRSR" id="PIRSR006468-1"/>
    </source>
</evidence>
<reference evidence="18" key="1">
    <citation type="journal article" date="2013" name="Nat. Biotechnol.">
        <title>Draft genome sequence of chickpea (Cicer arietinum) provides a resource for trait improvement.</title>
        <authorList>
            <person name="Varshney R.K."/>
            <person name="Song C."/>
            <person name="Saxena R.K."/>
            <person name="Azam S."/>
            <person name="Yu S."/>
            <person name="Sharpe A.G."/>
            <person name="Cannon S."/>
            <person name="Baek J."/>
            <person name="Rosen B.D."/>
            <person name="Tar'an B."/>
            <person name="Millan T."/>
            <person name="Zhang X."/>
            <person name="Ramsay L.D."/>
            <person name="Iwata A."/>
            <person name="Wang Y."/>
            <person name="Nelson W."/>
            <person name="Farmer A.D."/>
            <person name="Gaur P.M."/>
            <person name="Soderlund C."/>
            <person name="Penmetsa R.V."/>
            <person name="Xu C."/>
            <person name="Bharti A.K."/>
            <person name="He W."/>
            <person name="Winter P."/>
            <person name="Zhao S."/>
            <person name="Hane J.K."/>
            <person name="Carrasquilla-Garcia N."/>
            <person name="Condie J.A."/>
            <person name="Upadhyaya H.D."/>
            <person name="Luo M.C."/>
            <person name="Thudi M."/>
            <person name="Gowda C.L."/>
            <person name="Singh N.P."/>
            <person name="Lichtenzveig J."/>
            <person name="Gali K.K."/>
            <person name="Rubio J."/>
            <person name="Nadarajan N."/>
            <person name="Dolezel J."/>
            <person name="Bansal K.C."/>
            <person name="Xu X."/>
            <person name="Edwards D."/>
            <person name="Zhang G."/>
            <person name="Kahl G."/>
            <person name="Gil J."/>
            <person name="Singh K.B."/>
            <person name="Datta S.K."/>
            <person name="Jackson S.A."/>
            <person name="Wang J."/>
            <person name="Cook D.R."/>
        </authorList>
    </citation>
    <scope>NUCLEOTIDE SEQUENCE [LARGE SCALE GENOMIC DNA]</scope>
    <source>
        <strain evidence="18">cv. CDC Frontier</strain>
    </source>
</reference>
<evidence type="ECO:0000256" key="8">
    <source>
        <dbReference type="ARBA" id="ARBA00022679"/>
    </source>
</evidence>
<keyword evidence="10 17" id="KW-0100">Branched-chain amino acid biosynthesis</keyword>
<dbReference type="eggNOG" id="KOG0975">
    <property type="taxonomic scope" value="Eukaryota"/>
</dbReference>
<evidence type="ECO:0000256" key="16">
    <source>
        <dbReference type="RuleBase" id="RU004516"/>
    </source>
</evidence>
<accession>A0A1S2YHI9</accession>
<evidence type="ECO:0000256" key="5">
    <source>
        <dbReference type="ARBA" id="ARBA00009320"/>
    </source>
</evidence>
<evidence type="ECO:0000256" key="1">
    <source>
        <dbReference type="ARBA" id="ARBA00001933"/>
    </source>
</evidence>
<evidence type="ECO:0000256" key="9">
    <source>
        <dbReference type="ARBA" id="ARBA00022898"/>
    </source>
</evidence>
<dbReference type="GO" id="GO:0052654">
    <property type="term" value="F:L-leucine-2-oxoglutarate transaminase activity"/>
    <property type="evidence" value="ECO:0007669"/>
    <property type="project" value="RHEA"/>
</dbReference>
<dbReference type="InterPro" id="IPR001544">
    <property type="entry name" value="Aminotrans_IV"/>
</dbReference>
<reference evidence="19" key="2">
    <citation type="submission" date="2025-08" db="UniProtKB">
        <authorList>
            <consortium name="RefSeq"/>
        </authorList>
    </citation>
    <scope>IDENTIFICATION</scope>
    <source>
        <tissue evidence="19">Etiolated seedlings</tissue>
    </source>
</reference>
<evidence type="ECO:0000256" key="17">
    <source>
        <dbReference type="RuleBase" id="RU004517"/>
    </source>
</evidence>
<dbReference type="GO" id="GO:0008652">
    <property type="term" value="P:amino acid biosynthetic process"/>
    <property type="evidence" value="ECO:0007669"/>
    <property type="project" value="UniProtKB-KW"/>
</dbReference>
<organism evidence="18 19">
    <name type="scientific">Cicer arietinum</name>
    <name type="common">Chickpea</name>
    <name type="synonym">Garbanzo</name>
    <dbReference type="NCBI Taxonomy" id="3827"/>
    <lineage>
        <taxon>Eukaryota</taxon>
        <taxon>Viridiplantae</taxon>
        <taxon>Streptophyta</taxon>
        <taxon>Embryophyta</taxon>
        <taxon>Tracheophyta</taxon>
        <taxon>Spermatophyta</taxon>
        <taxon>Magnoliopsida</taxon>
        <taxon>eudicotyledons</taxon>
        <taxon>Gunneridae</taxon>
        <taxon>Pentapetalae</taxon>
        <taxon>rosids</taxon>
        <taxon>fabids</taxon>
        <taxon>Fabales</taxon>
        <taxon>Fabaceae</taxon>
        <taxon>Papilionoideae</taxon>
        <taxon>50 kb inversion clade</taxon>
        <taxon>NPAAA clade</taxon>
        <taxon>Hologalegina</taxon>
        <taxon>IRL clade</taxon>
        <taxon>Cicereae</taxon>
        <taxon>Cicer</taxon>
    </lineage>
</organism>
<comment type="similarity">
    <text evidence="5 15">Belongs to the class-IV pyridoxal-phosphate-dependent aminotransferase family.</text>
</comment>
<dbReference type="InterPro" id="IPR043132">
    <property type="entry name" value="BCAT-like_C"/>
</dbReference>
<dbReference type="PANTHER" id="PTHR42825:SF28">
    <property type="entry name" value="BRANCHED-CHAIN-AMINO-ACID AMINOTRANSFERASE 7-RELATED"/>
    <property type="match status" value="1"/>
</dbReference>
<keyword evidence="18" id="KW-1185">Reference proteome</keyword>
<keyword evidence="9 16" id="KW-0663">Pyridoxal phosphate</keyword>
<dbReference type="Gene3D" id="3.30.470.10">
    <property type="match status" value="1"/>
</dbReference>
<proteinExistence type="inferred from homology"/>
<evidence type="ECO:0000256" key="13">
    <source>
        <dbReference type="ARBA" id="ARBA00049229"/>
    </source>
</evidence>
<dbReference type="InterPro" id="IPR018300">
    <property type="entry name" value="Aminotrans_IV_CS"/>
</dbReference>
<evidence type="ECO:0000313" key="18">
    <source>
        <dbReference type="Proteomes" id="UP000087171"/>
    </source>
</evidence>
<gene>
    <name evidence="19" type="primary">LOC101498090</name>
</gene>
<dbReference type="PIRSF" id="PIRSF006468">
    <property type="entry name" value="BCAT1"/>
    <property type="match status" value="1"/>
</dbReference>
<comment type="catalytic activity">
    <reaction evidence="11 17">
        <text>L-valine + 2-oxoglutarate = 3-methyl-2-oxobutanoate + L-glutamate</text>
        <dbReference type="Rhea" id="RHEA:24813"/>
        <dbReference type="ChEBI" id="CHEBI:11851"/>
        <dbReference type="ChEBI" id="CHEBI:16810"/>
        <dbReference type="ChEBI" id="CHEBI:29985"/>
        <dbReference type="ChEBI" id="CHEBI:57762"/>
        <dbReference type="EC" id="2.6.1.42"/>
    </reaction>
</comment>
<dbReference type="CDD" id="cd01557">
    <property type="entry name" value="BCAT_beta_family"/>
    <property type="match status" value="1"/>
</dbReference>
<name>A0A1S2YHI9_CICAR</name>
<dbReference type="PROSITE" id="PS00770">
    <property type="entry name" value="AA_TRANSFER_CLASS_4"/>
    <property type="match status" value="1"/>
</dbReference>
<dbReference type="OrthoDB" id="409992at2759"/>
<evidence type="ECO:0000256" key="10">
    <source>
        <dbReference type="ARBA" id="ARBA00023304"/>
    </source>
</evidence>
<dbReference type="PaxDb" id="3827-XP_004504890.1"/>
<comment type="catalytic activity">
    <reaction evidence="13 17">
        <text>L-leucine + 2-oxoglutarate = 4-methyl-2-oxopentanoate + L-glutamate</text>
        <dbReference type="Rhea" id="RHEA:18321"/>
        <dbReference type="ChEBI" id="CHEBI:16810"/>
        <dbReference type="ChEBI" id="CHEBI:17865"/>
        <dbReference type="ChEBI" id="CHEBI:29985"/>
        <dbReference type="ChEBI" id="CHEBI:57427"/>
        <dbReference type="EC" id="2.6.1.42"/>
    </reaction>
</comment>
<evidence type="ECO:0000256" key="7">
    <source>
        <dbReference type="ARBA" id="ARBA00022605"/>
    </source>
</evidence>
<dbReference type="InterPro" id="IPR043131">
    <property type="entry name" value="BCAT-like_N"/>
</dbReference>
<dbReference type="KEGG" id="cam:101498090"/>
<evidence type="ECO:0000256" key="6">
    <source>
        <dbReference type="ARBA" id="ARBA00022576"/>
    </source>
</evidence>
<dbReference type="RefSeq" id="XP_004504890.1">
    <property type="nucleotide sequence ID" value="XM_004504833.3"/>
</dbReference>
<dbReference type="PANTHER" id="PTHR42825">
    <property type="entry name" value="AMINO ACID AMINOTRANSFERASE"/>
    <property type="match status" value="1"/>
</dbReference>
<dbReference type="GO" id="GO:0052656">
    <property type="term" value="F:L-isoleucine-2-oxoglutarate transaminase activity"/>
    <property type="evidence" value="ECO:0007669"/>
    <property type="project" value="RHEA"/>
</dbReference>
<evidence type="ECO:0000256" key="4">
    <source>
        <dbReference type="ARBA" id="ARBA00005072"/>
    </source>
</evidence>
<comment type="pathway">
    <text evidence="2">Amino-acid biosynthesis; L-isoleucine biosynthesis; L-isoleucine from 2-oxobutanoate: step 4/4.</text>
</comment>
<comment type="pathway">
    <text evidence="3">Amino-acid biosynthesis; L-valine biosynthesis; L-valine from pyruvate: step 4/4.</text>
</comment>
<dbReference type="AlphaFoldDB" id="A0A1S2YHI9"/>